<keyword evidence="7" id="KW-0677">Repeat</keyword>
<dbReference type="PIRSF" id="PIRSF037866">
    <property type="entry name" value="EBP50"/>
    <property type="match status" value="1"/>
</dbReference>
<name>A0A852PN07_9PASS</name>
<dbReference type="GO" id="GO:0005102">
    <property type="term" value="F:signaling receptor binding"/>
    <property type="evidence" value="ECO:0007669"/>
    <property type="project" value="TreeGrafter"/>
</dbReference>
<evidence type="ECO:0000313" key="17">
    <source>
        <dbReference type="Proteomes" id="UP000658642"/>
    </source>
</evidence>
<feature type="compositionally biased region" description="Basic and acidic residues" evidence="14">
    <location>
        <begin position="367"/>
        <end position="377"/>
    </location>
</feature>
<dbReference type="InterPro" id="IPR036034">
    <property type="entry name" value="PDZ_sf"/>
</dbReference>
<evidence type="ECO:0000256" key="11">
    <source>
        <dbReference type="ARBA" id="ARBA00032825"/>
    </source>
</evidence>
<evidence type="ECO:0000256" key="3">
    <source>
        <dbReference type="ARBA" id="ARBA00004466"/>
    </source>
</evidence>
<evidence type="ECO:0000256" key="5">
    <source>
        <dbReference type="ARBA" id="ARBA00016876"/>
    </source>
</evidence>
<dbReference type="InterPro" id="IPR017300">
    <property type="entry name" value="NHERF-1/NHERF-2"/>
</dbReference>
<dbReference type="Proteomes" id="UP000658642">
    <property type="component" value="Unassembled WGS sequence"/>
</dbReference>
<dbReference type="GO" id="GO:0043495">
    <property type="term" value="F:protein-membrane adaptor activity"/>
    <property type="evidence" value="ECO:0007669"/>
    <property type="project" value="TreeGrafter"/>
</dbReference>
<dbReference type="GO" id="GO:0005902">
    <property type="term" value="C:microvillus"/>
    <property type="evidence" value="ECO:0007669"/>
    <property type="project" value="UniProtKB-SubCell"/>
</dbReference>
<dbReference type="SUPFAM" id="SSF50156">
    <property type="entry name" value="PDZ domain-like"/>
    <property type="match status" value="2"/>
</dbReference>
<dbReference type="CDD" id="cd06768">
    <property type="entry name" value="PDZ_NHERF-like"/>
    <property type="match status" value="2"/>
</dbReference>
<keyword evidence="9" id="KW-0966">Cell projection</keyword>
<gene>
    <name evidence="16" type="primary">Slc9a3r1</name>
    <name evidence="16" type="ORF">ATRCLA_R06466</name>
</gene>
<dbReference type="InterPro" id="IPR051067">
    <property type="entry name" value="NHER"/>
</dbReference>
<dbReference type="Pfam" id="PF00595">
    <property type="entry name" value="PDZ"/>
    <property type="match status" value="2"/>
</dbReference>
<dbReference type="GO" id="GO:0001726">
    <property type="term" value="C:ruffle"/>
    <property type="evidence" value="ECO:0007669"/>
    <property type="project" value="UniProtKB-SubCell"/>
</dbReference>
<evidence type="ECO:0000256" key="14">
    <source>
        <dbReference type="SAM" id="MobiDB-lite"/>
    </source>
</evidence>
<dbReference type="EMBL" id="WBMZ01019211">
    <property type="protein sequence ID" value="NXY26689.1"/>
    <property type="molecule type" value="Genomic_DNA"/>
</dbReference>
<evidence type="ECO:0000256" key="13">
    <source>
        <dbReference type="ARBA" id="ARBA00033293"/>
    </source>
</evidence>
<dbReference type="OrthoDB" id="10007415at2759"/>
<feature type="region of interest" description="Disordered" evidence="14">
    <location>
        <begin position="94"/>
        <end position="133"/>
    </location>
</feature>
<dbReference type="Gene3D" id="2.30.42.10">
    <property type="match status" value="2"/>
</dbReference>
<feature type="compositionally biased region" description="Low complexity" evidence="14">
    <location>
        <begin position="256"/>
        <end position="271"/>
    </location>
</feature>
<evidence type="ECO:0000256" key="2">
    <source>
        <dbReference type="ARBA" id="ARBA00004184"/>
    </source>
</evidence>
<evidence type="ECO:0000256" key="7">
    <source>
        <dbReference type="ARBA" id="ARBA00022737"/>
    </source>
</evidence>
<comment type="subcellular location">
    <subcellularLocation>
        <location evidence="4">Cell projection</location>
        <location evidence="4">Filopodium</location>
    </subcellularLocation>
    <subcellularLocation>
        <location evidence="1">Cell projection</location>
        <location evidence="1">Microvillus</location>
    </subcellularLocation>
    <subcellularLocation>
        <location evidence="3">Cell projection</location>
        <location evidence="3">Ruffle</location>
    </subcellularLocation>
    <subcellularLocation>
        <location evidence="2">Endomembrane system</location>
        <topology evidence="2">Peripheral membrane protein</topology>
    </subcellularLocation>
</comment>
<protein>
    <recommendedName>
        <fullName evidence="5">Na(+)/H(+) exchange regulatory cofactor NHE-RF1</fullName>
    </recommendedName>
    <alternativeName>
        <fullName evidence="12">Ezrin-radixin-moesin-binding phosphoprotein 50</fullName>
    </alternativeName>
    <alternativeName>
        <fullName evidence="11">Regulatory cofactor of Na(+)/H(+) exchanger</fullName>
    </alternativeName>
    <alternativeName>
        <fullName evidence="10">Sodium-hydrogen exchanger regulatory factor 1</fullName>
    </alternativeName>
    <alternativeName>
        <fullName evidence="13">Solute carrier family 9 isoform A3 regulatory factor 1</fullName>
    </alternativeName>
</protein>
<dbReference type="GO" id="GO:0016324">
    <property type="term" value="C:apical plasma membrane"/>
    <property type="evidence" value="ECO:0007669"/>
    <property type="project" value="TreeGrafter"/>
</dbReference>
<dbReference type="SMART" id="SM00228">
    <property type="entry name" value="PDZ"/>
    <property type="match status" value="2"/>
</dbReference>
<dbReference type="InterPro" id="IPR015098">
    <property type="entry name" value="EBP50_C"/>
</dbReference>
<organism evidence="16 17">
    <name type="scientific">Atrichornis clamosus</name>
    <dbReference type="NCBI Taxonomy" id="449594"/>
    <lineage>
        <taxon>Eukaryota</taxon>
        <taxon>Metazoa</taxon>
        <taxon>Chordata</taxon>
        <taxon>Craniata</taxon>
        <taxon>Vertebrata</taxon>
        <taxon>Euteleostomi</taxon>
        <taxon>Archelosauria</taxon>
        <taxon>Archosauria</taxon>
        <taxon>Dinosauria</taxon>
        <taxon>Saurischia</taxon>
        <taxon>Theropoda</taxon>
        <taxon>Coelurosauria</taxon>
        <taxon>Aves</taxon>
        <taxon>Neognathae</taxon>
        <taxon>Neoaves</taxon>
        <taxon>Telluraves</taxon>
        <taxon>Australaves</taxon>
        <taxon>Passeriformes</taxon>
        <taxon>Menuridae</taxon>
        <taxon>Atrichornis</taxon>
    </lineage>
</organism>
<feature type="region of interest" description="Disordered" evidence="14">
    <location>
        <begin position="234"/>
        <end position="338"/>
    </location>
</feature>
<dbReference type="GO" id="GO:0030175">
    <property type="term" value="C:filopodium"/>
    <property type="evidence" value="ECO:0007669"/>
    <property type="project" value="UniProtKB-SubCell"/>
</dbReference>
<dbReference type="GO" id="GO:0016055">
    <property type="term" value="P:Wnt signaling pathway"/>
    <property type="evidence" value="ECO:0007669"/>
    <property type="project" value="UniProtKB-KW"/>
</dbReference>
<evidence type="ECO:0000259" key="15">
    <source>
        <dbReference type="PROSITE" id="PS50106"/>
    </source>
</evidence>
<feature type="region of interest" description="Disordered" evidence="14">
    <location>
        <begin position="351"/>
        <end position="377"/>
    </location>
</feature>
<evidence type="ECO:0000256" key="6">
    <source>
        <dbReference type="ARBA" id="ARBA00022687"/>
    </source>
</evidence>
<dbReference type="PANTHER" id="PTHR14191:SF7">
    <property type="entry name" value="NA(+)_H(+) EXCHANGE REGULATORY COFACTOR NHE-RF1"/>
    <property type="match status" value="1"/>
</dbReference>
<dbReference type="GO" id="GO:0012505">
    <property type="term" value="C:endomembrane system"/>
    <property type="evidence" value="ECO:0007669"/>
    <property type="project" value="UniProtKB-SubCell"/>
</dbReference>
<evidence type="ECO:0000256" key="9">
    <source>
        <dbReference type="ARBA" id="ARBA00023273"/>
    </source>
</evidence>
<sequence>MSSGAGPAARLCRLERGPDGYGFHLHGEKGKPGQFIRLVEAGSPAERSGLRAGDRLLEVDGENVERESHQQVVERIRAAAGAVSLLVVDSTADDQLPKRGGAGAESPVVGGQAAPVPVPAEPAAREPSGGDQRELRPRLCCMKKGPDGYGFNLHSDKSRPGQYVRAVDPNSPAEAAGLAPQDRIIEVNGVCMEGKQHSDVVAAIKAGGDEARLLVVDVLTDEFFKKCKVVPSEQHLTGPLPEPLANGDIGKENGGEPRSNSVSESPSSPRPLAVSPNSSDTHSEVGLGMLGGGSGWKAGSGLSPHRGAVLGGHGGADTASVPQPHMQEGDKRHSASGSLLDLDIPLAVAKERAHQKRTSKRAPQMDWSKKNELFSNL</sequence>
<evidence type="ECO:0000313" key="16">
    <source>
        <dbReference type="EMBL" id="NXY26689.1"/>
    </source>
</evidence>
<comment type="caution">
    <text evidence="16">The sequence shown here is derived from an EMBL/GenBank/DDBJ whole genome shotgun (WGS) entry which is preliminary data.</text>
</comment>
<evidence type="ECO:0000256" key="12">
    <source>
        <dbReference type="ARBA" id="ARBA00032844"/>
    </source>
</evidence>
<dbReference type="FunFam" id="2.30.42.10:FF:000068">
    <property type="entry name" value="Na(+)/H(+) exchange regulatory cofactor NHE-RF"/>
    <property type="match status" value="2"/>
</dbReference>
<dbReference type="InterPro" id="IPR001478">
    <property type="entry name" value="PDZ"/>
</dbReference>
<evidence type="ECO:0000256" key="10">
    <source>
        <dbReference type="ARBA" id="ARBA00030310"/>
    </source>
</evidence>
<reference evidence="16" key="1">
    <citation type="submission" date="2020-02" db="EMBL/GenBank/DDBJ databases">
        <title>Bird 10,000 Genomes (B10K) Project - Family phase.</title>
        <authorList>
            <person name="Zhang G."/>
        </authorList>
    </citation>
    <scope>NUCLEOTIDE SEQUENCE</scope>
    <source>
        <strain evidence="16">B10K-DU-029-61</strain>
        <tissue evidence="16">Blood</tissue>
    </source>
</reference>
<feature type="non-terminal residue" evidence="16">
    <location>
        <position position="377"/>
    </location>
</feature>
<dbReference type="Pfam" id="PF09007">
    <property type="entry name" value="EBP50_C"/>
    <property type="match status" value="2"/>
</dbReference>
<feature type="domain" description="PDZ" evidence="15">
    <location>
        <begin position="139"/>
        <end position="219"/>
    </location>
</feature>
<feature type="compositionally biased region" description="Gly residues" evidence="14">
    <location>
        <begin position="288"/>
        <end position="298"/>
    </location>
</feature>
<dbReference type="PROSITE" id="PS50106">
    <property type="entry name" value="PDZ"/>
    <property type="match status" value="2"/>
</dbReference>
<proteinExistence type="predicted"/>
<feature type="domain" description="PDZ" evidence="15">
    <location>
        <begin position="11"/>
        <end position="91"/>
    </location>
</feature>
<keyword evidence="8" id="KW-0472">Membrane</keyword>
<feature type="non-terminal residue" evidence="16">
    <location>
        <position position="1"/>
    </location>
</feature>
<evidence type="ECO:0000256" key="1">
    <source>
        <dbReference type="ARBA" id="ARBA00004105"/>
    </source>
</evidence>
<dbReference type="GO" id="GO:0072659">
    <property type="term" value="P:protein localization to plasma membrane"/>
    <property type="evidence" value="ECO:0007669"/>
    <property type="project" value="TreeGrafter"/>
</dbReference>
<keyword evidence="6" id="KW-0879">Wnt signaling pathway</keyword>
<evidence type="ECO:0000256" key="8">
    <source>
        <dbReference type="ARBA" id="ARBA00023136"/>
    </source>
</evidence>
<dbReference type="PANTHER" id="PTHR14191">
    <property type="entry name" value="PDZ DOMAIN CONTAINING PROTEIN"/>
    <property type="match status" value="1"/>
</dbReference>
<dbReference type="AlphaFoldDB" id="A0A852PN07"/>
<accession>A0A852PN07</accession>
<evidence type="ECO:0000256" key="4">
    <source>
        <dbReference type="ARBA" id="ARBA00004486"/>
    </source>
</evidence>
<keyword evidence="17" id="KW-1185">Reference proteome</keyword>